<dbReference type="InterPro" id="IPR036661">
    <property type="entry name" value="Luciferase-like_sf"/>
</dbReference>
<dbReference type="Gene3D" id="3.20.20.30">
    <property type="entry name" value="Luciferase-like domain"/>
    <property type="match status" value="1"/>
</dbReference>
<dbReference type="InterPro" id="IPR050172">
    <property type="entry name" value="SsuD_RutA_monooxygenase"/>
</dbReference>
<dbReference type="AlphaFoldDB" id="A0A917TBP0"/>
<reference evidence="6" key="1">
    <citation type="journal article" date="2014" name="Int. J. Syst. Evol. Microbiol.">
        <title>Complete genome sequence of Corynebacterium casei LMG S-19264T (=DSM 44701T), isolated from a smear-ripened cheese.</title>
        <authorList>
            <consortium name="US DOE Joint Genome Institute (JGI-PGF)"/>
            <person name="Walter F."/>
            <person name="Albersmeier A."/>
            <person name="Kalinowski J."/>
            <person name="Ruckert C."/>
        </authorList>
    </citation>
    <scope>NUCLEOTIDE SEQUENCE</scope>
    <source>
        <strain evidence="6">CGMCC 4.7308</strain>
    </source>
</reference>
<dbReference type="InterPro" id="IPR011251">
    <property type="entry name" value="Luciferase-like_dom"/>
</dbReference>
<dbReference type="PANTHER" id="PTHR42847:SF4">
    <property type="entry name" value="ALKANESULFONATE MONOOXYGENASE-RELATED"/>
    <property type="match status" value="1"/>
</dbReference>
<keyword evidence="1" id="KW-0285">Flavoprotein</keyword>
<organism evidence="6 7">
    <name type="scientific">Nakamurella endophytica</name>
    <dbReference type="NCBI Taxonomy" id="1748367"/>
    <lineage>
        <taxon>Bacteria</taxon>
        <taxon>Bacillati</taxon>
        <taxon>Actinomycetota</taxon>
        <taxon>Actinomycetes</taxon>
        <taxon>Nakamurellales</taxon>
        <taxon>Nakamurellaceae</taxon>
        <taxon>Nakamurella</taxon>
    </lineage>
</organism>
<dbReference type="Pfam" id="PF00296">
    <property type="entry name" value="Bac_luciferase"/>
    <property type="match status" value="1"/>
</dbReference>
<dbReference type="SUPFAM" id="SSF51679">
    <property type="entry name" value="Bacterial luciferase-like"/>
    <property type="match status" value="1"/>
</dbReference>
<dbReference type="PANTHER" id="PTHR42847">
    <property type="entry name" value="ALKANESULFONATE MONOOXYGENASE"/>
    <property type="match status" value="1"/>
</dbReference>
<feature type="domain" description="Luciferase-like" evidence="5">
    <location>
        <begin position="1"/>
        <end position="211"/>
    </location>
</feature>
<evidence type="ECO:0000256" key="3">
    <source>
        <dbReference type="ARBA" id="ARBA00023002"/>
    </source>
</evidence>
<dbReference type="CDD" id="cd01097">
    <property type="entry name" value="Tetrahydromethanopterin_reductase"/>
    <property type="match status" value="1"/>
</dbReference>
<dbReference type="GO" id="GO:0046306">
    <property type="term" value="P:alkanesulfonate catabolic process"/>
    <property type="evidence" value="ECO:0007669"/>
    <property type="project" value="TreeGrafter"/>
</dbReference>
<keyword evidence="2" id="KW-0288">FMN</keyword>
<evidence type="ECO:0000259" key="5">
    <source>
        <dbReference type="Pfam" id="PF00296"/>
    </source>
</evidence>
<protein>
    <submittedName>
        <fullName evidence="6">Luciferase</fullName>
    </submittedName>
</protein>
<name>A0A917TBP0_9ACTN</name>
<evidence type="ECO:0000256" key="1">
    <source>
        <dbReference type="ARBA" id="ARBA00022630"/>
    </source>
</evidence>
<sequence>MRVGVVILPQFPVGELRRRWASLEERGFAHGWTYDHLAWRMLADEPWYSTTITLAAAAQATSRLRLGTWVASPNFRHPVTFAKDLLSLDDVSGGRIVAAIGAGGLGWDSAVLGRPDLPPRQRVDRLAEFVELTDLLLRQGETTWHGEYWTAERARMHPAGSRERIGLVVAGNGTRSVRLAARYDGWATIGPQGHDDTDSWWAAVGELVATHRTAREAQGLDPDGADRYVDADSVPGFSIDHPGAFDEVVDQARGLGFTDVIVHWPRPADVYVGREESLDRIAARLHDGIWQG</sequence>
<dbReference type="RefSeq" id="WP_188944842.1">
    <property type="nucleotide sequence ID" value="NZ_BMNA01000018.1"/>
</dbReference>
<keyword evidence="4" id="KW-0503">Monooxygenase</keyword>
<gene>
    <name evidence="6" type="ORF">GCM10011594_42270</name>
</gene>
<evidence type="ECO:0000313" key="6">
    <source>
        <dbReference type="EMBL" id="GGM17709.1"/>
    </source>
</evidence>
<dbReference type="Proteomes" id="UP000655208">
    <property type="component" value="Unassembled WGS sequence"/>
</dbReference>
<dbReference type="GO" id="GO:0008726">
    <property type="term" value="F:alkanesulfonate monooxygenase activity"/>
    <property type="evidence" value="ECO:0007669"/>
    <property type="project" value="TreeGrafter"/>
</dbReference>
<evidence type="ECO:0000256" key="2">
    <source>
        <dbReference type="ARBA" id="ARBA00022643"/>
    </source>
</evidence>
<accession>A0A917TBP0</accession>
<proteinExistence type="predicted"/>
<evidence type="ECO:0000313" key="7">
    <source>
        <dbReference type="Proteomes" id="UP000655208"/>
    </source>
</evidence>
<reference evidence="6" key="2">
    <citation type="submission" date="2020-09" db="EMBL/GenBank/DDBJ databases">
        <authorList>
            <person name="Sun Q."/>
            <person name="Zhou Y."/>
        </authorList>
    </citation>
    <scope>NUCLEOTIDE SEQUENCE</scope>
    <source>
        <strain evidence="6">CGMCC 4.7308</strain>
    </source>
</reference>
<dbReference type="EMBL" id="BMNA01000018">
    <property type="protein sequence ID" value="GGM17709.1"/>
    <property type="molecule type" value="Genomic_DNA"/>
</dbReference>
<evidence type="ECO:0000256" key="4">
    <source>
        <dbReference type="ARBA" id="ARBA00023033"/>
    </source>
</evidence>
<keyword evidence="3" id="KW-0560">Oxidoreductase</keyword>
<comment type="caution">
    <text evidence="6">The sequence shown here is derived from an EMBL/GenBank/DDBJ whole genome shotgun (WGS) entry which is preliminary data.</text>
</comment>
<keyword evidence="7" id="KW-1185">Reference proteome</keyword>